<sequence>MISVPSAVNVHARALPGYPGPRHWRQVPVTGQHYVDVGSGDLVLFLHGNPTWSYLWRSLLGTLSSDFRCIAPDLAGFGLSPRFLKPQRGADCLEQQLACLDHLFHHLTDVQGLPACRWTLVVHDWGGPIGIAWALRHPGVVARLVVLNSVAFPWPAGYRLPMHMRWIRDSAPAAALARAGNVLPRAAVRLRVVRRLSEAERMAYLLPFADAQNRGTVVEFVQSIPQGDGDPVWRLLKAPDAESSIARLPIFIGWGMRDRLFTPAVLDEWIRRFPQARVRRYGDAGHFVMEDAGGELDRHVRDFLLGA</sequence>
<dbReference type="Gene3D" id="3.40.50.1820">
    <property type="entry name" value="alpha/beta hydrolase"/>
    <property type="match status" value="1"/>
</dbReference>
<dbReference type="Proteomes" id="UP000655443">
    <property type="component" value="Unassembled WGS sequence"/>
</dbReference>
<evidence type="ECO:0000313" key="3">
    <source>
        <dbReference type="Proteomes" id="UP000655443"/>
    </source>
</evidence>
<dbReference type="PANTHER" id="PTHR43194">
    <property type="entry name" value="HYDROLASE ALPHA/BETA FOLD FAMILY"/>
    <property type="match status" value="1"/>
</dbReference>
<comment type="caution">
    <text evidence="2">The sequence shown here is derived from an EMBL/GenBank/DDBJ whole genome shotgun (WGS) entry which is preliminary data.</text>
</comment>
<dbReference type="PRINTS" id="PR00111">
    <property type="entry name" value="ABHYDROLASE"/>
</dbReference>
<dbReference type="PRINTS" id="PR00412">
    <property type="entry name" value="EPOXHYDRLASE"/>
</dbReference>
<gene>
    <name evidence="2" type="primary">dhaA</name>
    <name evidence="2" type="ORF">GCM10010339_78200</name>
</gene>
<proteinExistence type="predicted"/>
<dbReference type="Pfam" id="PF00561">
    <property type="entry name" value="Abhydrolase_1"/>
    <property type="match status" value="1"/>
</dbReference>
<keyword evidence="3" id="KW-1185">Reference proteome</keyword>
<dbReference type="InterPro" id="IPR000639">
    <property type="entry name" value="Epox_hydrolase-like"/>
</dbReference>
<protein>
    <submittedName>
        <fullName evidence="2">Haloalkane dehalogenase</fullName>
    </submittedName>
</protein>
<organism evidence="2 3">
    <name type="scientific">Streptomyces alanosinicus</name>
    <dbReference type="NCBI Taxonomy" id="68171"/>
    <lineage>
        <taxon>Bacteria</taxon>
        <taxon>Bacillati</taxon>
        <taxon>Actinomycetota</taxon>
        <taxon>Actinomycetes</taxon>
        <taxon>Kitasatosporales</taxon>
        <taxon>Streptomycetaceae</taxon>
        <taxon>Streptomyces</taxon>
    </lineage>
</organism>
<dbReference type="InterPro" id="IPR050228">
    <property type="entry name" value="Carboxylesterase_BioH"/>
</dbReference>
<evidence type="ECO:0000313" key="2">
    <source>
        <dbReference type="EMBL" id="GHE12930.1"/>
    </source>
</evidence>
<dbReference type="GO" id="GO:0003824">
    <property type="term" value="F:catalytic activity"/>
    <property type="evidence" value="ECO:0007669"/>
    <property type="project" value="InterPro"/>
</dbReference>
<feature type="domain" description="AB hydrolase-1" evidence="1">
    <location>
        <begin position="42"/>
        <end position="291"/>
    </location>
</feature>
<dbReference type="EMBL" id="BMVG01000037">
    <property type="protein sequence ID" value="GHE12930.1"/>
    <property type="molecule type" value="Genomic_DNA"/>
</dbReference>
<dbReference type="AlphaFoldDB" id="A0A918YQN6"/>
<dbReference type="SUPFAM" id="SSF53474">
    <property type="entry name" value="alpha/beta-Hydrolases"/>
    <property type="match status" value="1"/>
</dbReference>
<dbReference type="PANTHER" id="PTHR43194:SF2">
    <property type="entry name" value="PEROXISOMAL MEMBRANE PROTEIN LPX1"/>
    <property type="match status" value="1"/>
</dbReference>
<dbReference type="InterPro" id="IPR029058">
    <property type="entry name" value="AB_hydrolase_fold"/>
</dbReference>
<dbReference type="InterPro" id="IPR000073">
    <property type="entry name" value="AB_hydrolase_1"/>
</dbReference>
<name>A0A918YQN6_9ACTN</name>
<reference evidence="2" key="2">
    <citation type="submission" date="2020-09" db="EMBL/GenBank/DDBJ databases">
        <authorList>
            <person name="Sun Q."/>
            <person name="Ohkuma M."/>
        </authorList>
    </citation>
    <scope>NUCLEOTIDE SEQUENCE</scope>
    <source>
        <strain evidence="2">JCM 4714</strain>
    </source>
</reference>
<reference evidence="2" key="1">
    <citation type="journal article" date="2014" name="Int. J. Syst. Evol. Microbiol.">
        <title>Complete genome sequence of Corynebacterium casei LMG S-19264T (=DSM 44701T), isolated from a smear-ripened cheese.</title>
        <authorList>
            <consortium name="US DOE Joint Genome Institute (JGI-PGF)"/>
            <person name="Walter F."/>
            <person name="Albersmeier A."/>
            <person name="Kalinowski J."/>
            <person name="Ruckert C."/>
        </authorList>
    </citation>
    <scope>NUCLEOTIDE SEQUENCE</scope>
    <source>
        <strain evidence="2">JCM 4714</strain>
    </source>
</reference>
<evidence type="ECO:0000259" key="1">
    <source>
        <dbReference type="Pfam" id="PF00561"/>
    </source>
</evidence>
<accession>A0A918YQN6</accession>